<dbReference type="GO" id="GO:0043190">
    <property type="term" value="C:ATP-binding cassette (ABC) transporter complex"/>
    <property type="evidence" value="ECO:0007669"/>
    <property type="project" value="InterPro"/>
</dbReference>
<keyword evidence="1" id="KW-0732">Signal</keyword>
<evidence type="ECO:0000256" key="1">
    <source>
        <dbReference type="SAM" id="SignalP"/>
    </source>
</evidence>
<dbReference type="EMBL" id="JABAIK010000014">
    <property type="protein sequence ID" value="NLS13956.1"/>
    <property type="molecule type" value="Genomic_DNA"/>
</dbReference>
<accession>A0A7X8TSE2</accession>
<reference evidence="3 4" key="1">
    <citation type="submission" date="2020-04" db="EMBL/GenBank/DDBJ databases">
        <title>Vibrio sp. SM6, a novel species isolated from seawater.</title>
        <authorList>
            <person name="Wang X."/>
        </authorList>
    </citation>
    <scope>NUCLEOTIDE SEQUENCE [LARGE SCALE GENOMIC DNA]</scope>
    <source>
        <strain evidence="3 4">SM6</strain>
    </source>
</reference>
<dbReference type="Pfam" id="PF00496">
    <property type="entry name" value="SBP_bac_5"/>
    <property type="match status" value="1"/>
</dbReference>
<evidence type="ECO:0000259" key="2">
    <source>
        <dbReference type="Pfam" id="PF00496"/>
    </source>
</evidence>
<comment type="caution">
    <text evidence="3">The sequence shown here is derived from an EMBL/GenBank/DDBJ whole genome shotgun (WGS) entry which is preliminary data.</text>
</comment>
<name>A0A7X8TSE2_9VIBR</name>
<dbReference type="GO" id="GO:1904680">
    <property type="term" value="F:peptide transmembrane transporter activity"/>
    <property type="evidence" value="ECO:0007669"/>
    <property type="project" value="TreeGrafter"/>
</dbReference>
<dbReference type="CDD" id="cd08497">
    <property type="entry name" value="MbnE-like"/>
    <property type="match status" value="1"/>
</dbReference>
<dbReference type="InterPro" id="IPR000914">
    <property type="entry name" value="SBP_5_dom"/>
</dbReference>
<organism evidence="3 4">
    <name type="scientific">Vibrio agarilyticus</name>
    <dbReference type="NCBI Taxonomy" id="2726741"/>
    <lineage>
        <taxon>Bacteria</taxon>
        <taxon>Pseudomonadati</taxon>
        <taxon>Pseudomonadota</taxon>
        <taxon>Gammaproteobacteria</taxon>
        <taxon>Vibrionales</taxon>
        <taxon>Vibrionaceae</taxon>
        <taxon>Vibrio</taxon>
    </lineage>
</organism>
<keyword evidence="4" id="KW-1185">Reference proteome</keyword>
<dbReference type="Proteomes" id="UP000535589">
    <property type="component" value="Unassembled WGS sequence"/>
</dbReference>
<evidence type="ECO:0000313" key="4">
    <source>
        <dbReference type="Proteomes" id="UP000535589"/>
    </source>
</evidence>
<proteinExistence type="predicted"/>
<dbReference type="InterPro" id="IPR039424">
    <property type="entry name" value="SBP_5"/>
</dbReference>
<dbReference type="AlphaFoldDB" id="A0A7X8TSE2"/>
<dbReference type="GO" id="GO:0030288">
    <property type="term" value="C:outer membrane-bounded periplasmic space"/>
    <property type="evidence" value="ECO:0007669"/>
    <property type="project" value="UniProtKB-ARBA"/>
</dbReference>
<dbReference type="InterPro" id="IPR030678">
    <property type="entry name" value="Peptide/Ni-bd"/>
</dbReference>
<protein>
    <submittedName>
        <fullName evidence="3">ABC transporter substrate-binding protein</fullName>
    </submittedName>
</protein>
<feature type="chain" id="PRO_5030512843" evidence="1">
    <location>
        <begin position="24"/>
        <end position="612"/>
    </location>
</feature>
<dbReference type="SUPFAM" id="SSF53850">
    <property type="entry name" value="Periplasmic binding protein-like II"/>
    <property type="match status" value="1"/>
</dbReference>
<gene>
    <name evidence="3" type="ORF">HGP28_13770</name>
</gene>
<evidence type="ECO:0000313" key="3">
    <source>
        <dbReference type="EMBL" id="NLS13956.1"/>
    </source>
</evidence>
<dbReference type="PIRSF" id="PIRSF002741">
    <property type="entry name" value="MppA"/>
    <property type="match status" value="1"/>
</dbReference>
<dbReference type="PANTHER" id="PTHR30290">
    <property type="entry name" value="PERIPLASMIC BINDING COMPONENT OF ABC TRANSPORTER"/>
    <property type="match status" value="1"/>
</dbReference>
<dbReference type="Gene3D" id="3.10.105.10">
    <property type="entry name" value="Dipeptide-binding Protein, Domain 3"/>
    <property type="match status" value="1"/>
</dbReference>
<sequence>MRLGVFFASTAASSLMLANFSWAATLPDNLTWQSNWDDPTIGSAAAVRGGTYRTSIQSFPQTLRTVGPDANSGLRRMMLDDVPGLIGRHPDTLNFIPALANEWAIGDDLKTVYFRLNPKARWSDGEPVTADDFLFMLTFFRSKEIMEPWYNDYYTKTIDAITKYDDLTFAVTSTEKFNAEELLMRMGGMVPRPEHFYANAKKDSNNNGIHDDYVRYYNFKPEPTTGPYFVDKIKKGKSITFKHVGEKWWGYSNKYYQNRYNVDKVRVTVIRDNDIAKKHFEKGSLDAFPLVLPQLWHEKSNSKPYQNGYIDKFWGYNQYPQGAGGVWMNVAMPLLDDLNVRQGITHAIDFDGMITNVLRGDYVRQPNPTGFGHGKYTLPNAKAPAFDPAVAAAAFEKAGFTTIGPDGIRTNADGTRLSFEIVYGSAVHTPRMAYLREQAKLAGLDLVLKLIDGSSMFKFVLEKKHQLAFLTMGTSEVPSYWEYFHSANTNKPQTNAHTNYSTPELDELIMAYRFEFDVDKKVTLGHQIQQKVTDAYVIVPGYMVPYVRYGHWRWVKFPEKPMQRWTQDVLMSAQLGDGTFWIDNAVKKETEKAMKSGQSYPPVLVIDDTYKL</sequence>
<dbReference type="Gene3D" id="3.40.190.10">
    <property type="entry name" value="Periplasmic binding protein-like II"/>
    <property type="match status" value="1"/>
</dbReference>
<dbReference type="GO" id="GO:0015833">
    <property type="term" value="P:peptide transport"/>
    <property type="evidence" value="ECO:0007669"/>
    <property type="project" value="TreeGrafter"/>
</dbReference>
<feature type="domain" description="Solute-binding protein family 5" evidence="2">
    <location>
        <begin position="95"/>
        <end position="489"/>
    </location>
</feature>
<feature type="signal peptide" evidence="1">
    <location>
        <begin position="1"/>
        <end position="23"/>
    </location>
</feature>